<organism evidence="2 3">
    <name type="scientific">Arenibacter nanhaiticus</name>
    <dbReference type="NCBI Taxonomy" id="558155"/>
    <lineage>
        <taxon>Bacteria</taxon>
        <taxon>Pseudomonadati</taxon>
        <taxon>Bacteroidota</taxon>
        <taxon>Flavobacteriia</taxon>
        <taxon>Flavobacteriales</taxon>
        <taxon>Flavobacteriaceae</taxon>
        <taxon>Arenibacter</taxon>
    </lineage>
</organism>
<evidence type="ECO:0000313" key="3">
    <source>
        <dbReference type="Proteomes" id="UP000184231"/>
    </source>
</evidence>
<gene>
    <name evidence="2" type="ORF">SAMN04487911_10961</name>
</gene>
<accession>A0A1M6FRS0</accession>
<feature type="transmembrane region" description="Helical" evidence="1">
    <location>
        <begin position="129"/>
        <end position="148"/>
    </location>
</feature>
<name>A0A1M6FRS0_9FLAO</name>
<proteinExistence type="predicted"/>
<dbReference type="RefSeq" id="WP_143150472.1">
    <property type="nucleotide sequence ID" value="NZ_FQYX01000009.1"/>
</dbReference>
<dbReference type="EMBL" id="FQYX01000009">
    <property type="protein sequence ID" value="SHJ00395.1"/>
    <property type="molecule type" value="Genomic_DNA"/>
</dbReference>
<reference evidence="3" key="1">
    <citation type="submission" date="2016-11" db="EMBL/GenBank/DDBJ databases">
        <authorList>
            <person name="Varghese N."/>
            <person name="Submissions S."/>
        </authorList>
    </citation>
    <scope>NUCLEOTIDE SEQUENCE [LARGE SCALE GENOMIC DNA]</scope>
    <source>
        <strain evidence="3">CGMCC 1.8863</strain>
    </source>
</reference>
<dbReference type="OrthoDB" id="1160385at2"/>
<keyword evidence="1" id="KW-0812">Transmembrane</keyword>
<dbReference type="Proteomes" id="UP000184231">
    <property type="component" value="Unassembled WGS sequence"/>
</dbReference>
<protein>
    <submittedName>
        <fullName evidence="2">Uncharacterized protein</fullName>
    </submittedName>
</protein>
<feature type="transmembrane region" description="Helical" evidence="1">
    <location>
        <begin position="160"/>
        <end position="176"/>
    </location>
</feature>
<dbReference type="AlphaFoldDB" id="A0A1M6FRS0"/>
<keyword evidence="3" id="KW-1185">Reference proteome</keyword>
<feature type="transmembrane region" description="Helical" evidence="1">
    <location>
        <begin position="72"/>
        <end position="95"/>
    </location>
</feature>
<sequence>MDLEELRSAWEEMSSKLEAQKSVTDDIILKMTKENYKNNLNKISRPESYGAIIALFGALAILFNFYQLDTWLLRVCGSISLIIMIVLPLLSLIYLRRMQHIDVSENNYKDVVQKFSKNKQRFQRLQKTSVYIGFVFMIILIPVTSKLMNGEDIFSQPFKPFWFWFLPLAFIFYYLFSKKVLKCYTSNINRANRLLNDLER</sequence>
<feature type="transmembrane region" description="Helical" evidence="1">
    <location>
        <begin position="49"/>
        <end position="66"/>
    </location>
</feature>
<evidence type="ECO:0000256" key="1">
    <source>
        <dbReference type="SAM" id="Phobius"/>
    </source>
</evidence>
<keyword evidence="1" id="KW-0472">Membrane</keyword>
<keyword evidence="1" id="KW-1133">Transmembrane helix</keyword>
<evidence type="ECO:0000313" key="2">
    <source>
        <dbReference type="EMBL" id="SHJ00395.1"/>
    </source>
</evidence>